<feature type="domain" description="Thioesterase" evidence="1">
    <location>
        <begin position="99"/>
        <end position="170"/>
    </location>
</feature>
<evidence type="ECO:0000313" key="2">
    <source>
        <dbReference type="EMBL" id="QKX60539.1"/>
    </source>
</evidence>
<sequence length="201" mass="22090">MDTDISHFQSIPWVSALLRDPEFTNRAIPSRTVKETTEDAFYARTLNSPETIKACLMQYRIPESSSSASSGSNTTSSTPNVTELRTFFTLGSDMNGYPGTLHGGMVATLLDECTGLLLMARGDVADNTTRSDNNLHSVPVTAYLNTKFRRPVPTPGTIVVYTKLVEVSESKKWKIQADVLDHKGRVLATGESLFVRTKAKI</sequence>
<dbReference type="AlphaFoldDB" id="A0A7H8R2D8"/>
<gene>
    <name evidence="2" type="ORF">TRUGW13939_07684</name>
</gene>
<dbReference type="GeneID" id="55995174"/>
<dbReference type="RefSeq" id="XP_035346715.1">
    <property type="nucleotide sequence ID" value="XM_035490822.1"/>
</dbReference>
<dbReference type="EMBL" id="CP055901">
    <property type="protein sequence ID" value="QKX60539.1"/>
    <property type="molecule type" value="Genomic_DNA"/>
</dbReference>
<dbReference type="InterPro" id="IPR006683">
    <property type="entry name" value="Thioestr_dom"/>
</dbReference>
<dbReference type="KEGG" id="trg:TRUGW13939_07684"/>
<keyword evidence="3" id="KW-1185">Reference proteome</keyword>
<dbReference type="CDD" id="cd03443">
    <property type="entry name" value="PaaI_thioesterase"/>
    <property type="match status" value="1"/>
</dbReference>
<dbReference type="SUPFAM" id="SSF54637">
    <property type="entry name" value="Thioesterase/thiol ester dehydrase-isomerase"/>
    <property type="match status" value="1"/>
</dbReference>
<evidence type="ECO:0000259" key="1">
    <source>
        <dbReference type="Pfam" id="PF03061"/>
    </source>
</evidence>
<organism evidence="2 3">
    <name type="scientific">Talaromyces rugulosus</name>
    <name type="common">Penicillium rugulosum</name>
    <dbReference type="NCBI Taxonomy" id="121627"/>
    <lineage>
        <taxon>Eukaryota</taxon>
        <taxon>Fungi</taxon>
        <taxon>Dikarya</taxon>
        <taxon>Ascomycota</taxon>
        <taxon>Pezizomycotina</taxon>
        <taxon>Eurotiomycetes</taxon>
        <taxon>Eurotiomycetidae</taxon>
        <taxon>Eurotiales</taxon>
        <taxon>Trichocomaceae</taxon>
        <taxon>Talaromyces</taxon>
        <taxon>Talaromyces sect. Islandici</taxon>
    </lineage>
</organism>
<dbReference type="PANTHER" id="PTHR47260">
    <property type="entry name" value="UPF0644 PROTEIN PB2B4.06"/>
    <property type="match status" value="1"/>
</dbReference>
<proteinExistence type="predicted"/>
<name>A0A7H8R2D8_TALRU</name>
<reference evidence="3" key="1">
    <citation type="submission" date="2020-06" db="EMBL/GenBank/DDBJ databases">
        <title>A chromosome-scale genome assembly of Talaromyces rugulosus W13939.</title>
        <authorList>
            <person name="Wang B."/>
            <person name="Guo L."/>
            <person name="Ye K."/>
            <person name="Wang L."/>
        </authorList>
    </citation>
    <scope>NUCLEOTIDE SEQUENCE [LARGE SCALE GENOMIC DNA]</scope>
    <source>
        <strain evidence="3">W13939</strain>
    </source>
</reference>
<evidence type="ECO:0000313" key="3">
    <source>
        <dbReference type="Proteomes" id="UP000509510"/>
    </source>
</evidence>
<dbReference type="InterPro" id="IPR029069">
    <property type="entry name" value="HotDog_dom_sf"/>
</dbReference>
<dbReference type="PANTHER" id="PTHR47260:SF1">
    <property type="entry name" value="UPF0644 PROTEIN PB2B4.06"/>
    <property type="match status" value="1"/>
</dbReference>
<dbReference type="Gene3D" id="3.10.129.10">
    <property type="entry name" value="Hotdog Thioesterase"/>
    <property type="match status" value="1"/>
</dbReference>
<dbReference type="Proteomes" id="UP000509510">
    <property type="component" value="Chromosome IV"/>
</dbReference>
<dbReference type="InterPro" id="IPR052061">
    <property type="entry name" value="PTE-AB_protein"/>
</dbReference>
<accession>A0A7H8R2D8</accession>
<dbReference type="OrthoDB" id="506431at2759"/>
<dbReference type="Pfam" id="PF03061">
    <property type="entry name" value="4HBT"/>
    <property type="match status" value="1"/>
</dbReference>
<protein>
    <recommendedName>
        <fullName evidence="1">Thioesterase domain-containing protein</fullName>
    </recommendedName>
</protein>